<dbReference type="EMBL" id="DTDV01000006">
    <property type="protein sequence ID" value="HGK23161.1"/>
    <property type="molecule type" value="Genomic_DNA"/>
</dbReference>
<evidence type="ECO:0000313" key="1">
    <source>
        <dbReference type="EMBL" id="HGK23161.1"/>
    </source>
</evidence>
<dbReference type="AlphaFoldDB" id="A0A7C3PRE4"/>
<comment type="caution">
    <text evidence="1">The sequence shown here is derived from an EMBL/GenBank/DDBJ whole genome shotgun (WGS) entry which is preliminary data.</text>
</comment>
<gene>
    <name evidence="1" type="ORF">ENU78_01715</name>
</gene>
<accession>A0A7C3PRE4</accession>
<reference evidence="1" key="1">
    <citation type="journal article" date="2020" name="mSystems">
        <title>Genome- and Community-Level Interaction Insights into Carbon Utilization and Element Cycling Functions of Hydrothermarchaeota in Hydrothermal Sediment.</title>
        <authorList>
            <person name="Zhou Z."/>
            <person name="Liu Y."/>
            <person name="Xu W."/>
            <person name="Pan J."/>
            <person name="Luo Z.H."/>
            <person name="Li M."/>
        </authorList>
    </citation>
    <scope>NUCLEOTIDE SEQUENCE [LARGE SCALE GENOMIC DNA]</scope>
    <source>
        <strain evidence="1">SpSt-70</strain>
    </source>
</reference>
<protein>
    <submittedName>
        <fullName evidence="1">Uncharacterized protein</fullName>
    </submittedName>
</protein>
<proteinExistence type="predicted"/>
<organism evidence="1">
    <name type="scientific">Dictyoglomus thermophilum</name>
    <dbReference type="NCBI Taxonomy" id="14"/>
    <lineage>
        <taxon>Bacteria</taxon>
        <taxon>Pseudomonadati</taxon>
        <taxon>Dictyoglomota</taxon>
        <taxon>Dictyoglomia</taxon>
        <taxon>Dictyoglomales</taxon>
        <taxon>Dictyoglomaceae</taxon>
        <taxon>Dictyoglomus</taxon>
    </lineage>
</organism>
<dbReference type="RefSeq" id="WP_149122721.1">
    <property type="nucleotide sequence ID" value="NZ_VTFL01000002.1"/>
</dbReference>
<sequence length="331" mass="39260">MKFPLGQEIYKKTPAPLVNLKELISWFRLEKFNGLLMGETSNIITEILVYEGKIPKAFTERNGEVLAEDCSAIEVFINDYLARVSSLSLFSYDKELITPILILYFSTPNILHEETYLFVPERLIDESRKENTLSHILIEDLEDKVHFLFYNGIFKGYYSEKDGVIREDLNFLFELFNKGNTFVSFYQTSIEDFERLDVSSLKFSFIEDEINKWVERLLEYVNFIIGYYDEHGMHVENLNRVLEGLNILFNSLICLDNKFIIKREIIGSYDEIENEIVELIKRINRELSDLWGKKFVYQKYIQGYKSFMEKYKNDKVIMELLDRINPENIEF</sequence>
<name>A0A7C3PRE4_DICTH</name>